<evidence type="ECO:0000256" key="1">
    <source>
        <dbReference type="ARBA" id="ARBA00022670"/>
    </source>
</evidence>
<dbReference type="RefSeq" id="WP_245741082.1">
    <property type="nucleotide sequence ID" value="NZ_LIGX01000011.1"/>
</dbReference>
<dbReference type="InterPro" id="IPR001539">
    <property type="entry name" value="Peptidase_U32"/>
</dbReference>
<comment type="similarity">
    <text evidence="3">Belongs to the peptidase U32 family.</text>
</comment>
<accession>A0A1H6L3E4</accession>
<keyword evidence="1" id="KW-0645">Protease</keyword>
<dbReference type="PANTHER" id="PTHR30217">
    <property type="entry name" value="PEPTIDASE U32 FAMILY"/>
    <property type="match status" value="1"/>
</dbReference>
<dbReference type="GO" id="GO:0008233">
    <property type="term" value="F:peptidase activity"/>
    <property type="evidence" value="ECO:0007669"/>
    <property type="project" value="UniProtKB-KW"/>
</dbReference>
<keyword evidence="5" id="KW-1185">Reference proteome</keyword>
<sequence length="412" mass="44895">MAPAGSFESLAAALRSGADSVYFGVGELNMRARASANFTRDDLRKVARLCHAAGAKAYLTCNVIVYDEEMAEMRALCDEALKAGIDAVIASDIAVISYAHSIGLPVHISVQANVCNLAAVRFYAAFADVMVLARELKLSQIRHIIEGIEREDVRGPSGGLVRVEVFAHGALCIAVSGKCYMSLAGYNSSANRGACYQLCRRAYKVTDAETGFELEIDNKYVMSPRDICTIRVLDQLVDAGVSVFKLEGRGRSEDYVAAVTRVYKEAVQACREGAFTPERVEAWEAQLHGVFNRDFWHGGYYLGEAWGEWSGCSNSRATEQRVHAAKVTRFYAKNGVAELFLEALGLEEGQSILVCGPSTGALRVEVAEMRQDVDGVTQRVAAAPKGATVYVAVPERVRRNDRVYLVQPRALA</sequence>
<evidence type="ECO:0000256" key="3">
    <source>
        <dbReference type="ARBA" id="ARBA00038374"/>
    </source>
</evidence>
<dbReference type="EMBL" id="LT629973">
    <property type="protein sequence ID" value="SEH82722.1"/>
    <property type="molecule type" value="Genomic_DNA"/>
</dbReference>
<dbReference type="PROSITE" id="PS01276">
    <property type="entry name" value="PEPTIDASE_U32"/>
    <property type="match status" value="1"/>
</dbReference>
<dbReference type="Proteomes" id="UP000176204">
    <property type="component" value="Chromosome I"/>
</dbReference>
<dbReference type="GO" id="GO:0006508">
    <property type="term" value="P:proteolysis"/>
    <property type="evidence" value="ECO:0007669"/>
    <property type="project" value="UniProtKB-KW"/>
</dbReference>
<name>A0A1H6L3E4_9BACT</name>
<keyword evidence="2" id="KW-0378">Hydrolase</keyword>
<dbReference type="PANTHER" id="PTHR30217:SF6">
    <property type="entry name" value="TRNA HYDROXYLATION PROTEIN P"/>
    <property type="match status" value="1"/>
</dbReference>
<dbReference type="Pfam" id="PF01136">
    <property type="entry name" value="Peptidase_U32"/>
    <property type="match status" value="1"/>
</dbReference>
<reference evidence="5" key="1">
    <citation type="submission" date="2016-09" db="EMBL/GenBank/DDBJ databases">
        <authorList>
            <person name="Koehorst J."/>
        </authorList>
    </citation>
    <scope>NUCLEOTIDE SEQUENCE [LARGE SCALE GENOMIC DNA]</scope>
</reference>
<dbReference type="STRING" id="1679444.PYTT_1040"/>
<evidence type="ECO:0000313" key="5">
    <source>
        <dbReference type="Proteomes" id="UP000176204"/>
    </source>
</evidence>
<gene>
    <name evidence="4" type="ORF">PYTT_1040</name>
</gene>
<evidence type="ECO:0000256" key="2">
    <source>
        <dbReference type="ARBA" id="ARBA00022801"/>
    </source>
</evidence>
<protein>
    <submittedName>
        <fullName evidence="4">Peptidase u32</fullName>
    </submittedName>
</protein>
<evidence type="ECO:0000313" key="4">
    <source>
        <dbReference type="EMBL" id="SEH82722.1"/>
    </source>
</evidence>
<dbReference type="KEGG" id="agl:PYTT_1040"/>
<dbReference type="AlphaFoldDB" id="A0A1H6L3E4"/>
<organism evidence="4 5">
    <name type="scientific">Akkermansia glycaniphila</name>
    <dbReference type="NCBI Taxonomy" id="1679444"/>
    <lineage>
        <taxon>Bacteria</taxon>
        <taxon>Pseudomonadati</taxon>
        <taxon>Verrucomicrobiota</taxon>
        <taxon>Verrucomicrobiia</taxon>
        <taxon>Verrucomicrobiales</taxon>
        <taxon>Akkermansiaceae</taxon>
        <taxon>Akkermansia</taxon>
    </lineage>
</organism>
<dbReference type="InterPro" id="IPR051454">
    <property type="entry name" value="RNA/ubiquinone_mod_enzymes"/>
</dbReference>
<proteinExistence type="inferred from homology"/>